<dbReference type="Gene3D" id="3.10.20.90">
    <property type="entry name" value="Phosphatidylinositol 3-kinase Catalytic Subunit, Chain A, domain 1"/>
    <property type="match status" value="1"/>
</dbReference>
<dbReference type="InterPro" id="IPR015940">
    <property type="entry name" value="UBA"/>
</dbReference>
<feature type="region of interest" description="Disordered" evidence="9">
    <location>
        <begin position="272"/>
        <end position="374"/>
    </location>
</feature>
<feature type="compositionally biased region" description="Basic and acidic residues" evidence="9">
    <location>
        <begin position="353"/>
        <end position="365"/>
    </location>
</feature>
<name>A0A2T7PMB3_POMCA</name>
<dbReference type="InterPro" id="IPR009060">
    <property type="entry name" value="UBA-like_sf"/>
</dbReference>
<dbReference type="GO" id="GO:0070530">
    <property type="term" value="F:K63-linked polyubiquitin modification-dependent protein binding"/>
    <property type="evidence" value="ECO:0007669"/>
    <property type="project" value="TreeGrafter"/>
</dbReference>
<dbReference type="InterPro" id="IPR000433">
    <property type="entry name" value="Znf_ZZ"/>
</dbReference>
<evidence type="ECO:0000256" key="7">
    <source>
        <dbReference type="ARBA" id="ARBA00023242"/>
    </source>
</evidence>
<dbReference type="AlphaFoldDB" id="A0A2T7PMB3"/>
<evidence type="ECO:0000256" key="2">
    <source>
        <dbReference type="ARBA" id="ARBA00004496"/>
    </source>
</evidence>
<protein>
    <recommendedName>
        <fullName evidence="14">ZZ-type domain-containing protein</fullName>
    </recommendedName>
</protein>
<dbReference type="GO" id="GO:0035973">
    <property type="term" value="P:aggrephagy"/>
    <property type="evidence" value="ECO:0007669"/>
    <property type="project" value="TreeGrafter"/>
</dbReference>
<evidence type="ECO:0000313" key="13">
    <source>
        <dbReference type="Proteomes" id="UP000245119"/>
    </source>
</evidence>
<evidence type="ECO:0000256" key="9">
    <source>
        <dbReference type="SAM" id="MobiDB-lite"/>
    </source>
</evidence>
<dbReference type="Gene3D" id="3.30.60.90">
    <property type="match status" value="1"/>
</dbReference>
<dbReference type="STRING" id="400727.A0A2T7PMB3"/>
<dbReference type="Proteomes" id="UP000245119">
    <property type="component" value="Linkage Group LG3"/>
</dbReference>
<dbReference type="GO" id="GO:0005634">
    <property type="term" value="C:nucleus"/>
    <property type="evidence" value="ECO:0007669"/>
    <property type="project" value="UniProtKB-SubCell"/>
</dbReference>
<keyword evidence="4" id="KW-0479">Metal-binding</keyword>
<dbReference type="InterPro" id="IPR053793">
    <property type="entry name" value="PB1-like"/>
</dbReference>
<keyword evidence="13" id="KW-1185">Reference proteome</keyword>
<evidence type="ECO:0000256" key="5">
    <source>
        <dbReference type="ARBA" id="ARBA00022771"/>
    </source>
</evidence>
<dbReference type="InterPro" id="IPR000270">
    <property type="entry name" value="PB1_dom"/>
</dbReference>
<feature type="domain" description="PB1" evidence="11">
    <location>
        <begin position="4"/>
        <end position="93"/>
    </location>
</feature>
<dbReference type="Pfam" id="PF00564">
    <property type="entry name" value="PB1"/>
    <property type="match status" value="1"/>
</dbReference>
<keyword evidence="5 8" id="KW-0863">Zinc-finger</keyword>
<dbReference type="GO" id="GO:0005080">
    <property type="term" value="F:protein kinase C binding"/>
    <property type="evidence" value="ECO:0007669"/>
    <property type="project" value="TreeGrafter"/>
</dbReference>
<sequence length="424" mass="46677">MAASLIVKAYLQREEESLPEIRRFPLRDELAPDKFKTLQERIAEVFPNLRPGRFTIHWKDSDGDFVTFSSKDELKEAVACSADGVLRLFVKPRESCGNNSQASAEQNTDEKSEREKVFHPGVVCDGCEGAIFGPRFKCVICPDYDLCSKCEQKGTHPEHDKFKITHPLTAGGFVPPHFRRWMHRFMRKWHENPGNKCPADGSAECSGPSTSENAQQDKSTLDDDYLKNIGEGVAAFLDPFGIDVTYEVHHEENQRGGRMGFHGKRGAQCPFKWSMFSNGSGTSGSSQSSEDQKENFPNKPAEAAGKSEEETSAPAAEEEGATGEKSAMSTSPADPQKKEGSPSSGDEDWTMLTERDTTTGERSGPRDSGLYPNLQVTQAVEMMKSMGFNDDGGWLTRLLESTGGDIVRALDTLRLGAQQASSLS</sequence>
<dbReference type="Pfam" id="PF00569">
    <property type="entry name" value="ZZ"/>
    <property type="match status" value="1"/>
</dbReference>
<feature type="region of interest" description="Disordered" evidence="9">
    <location>
        <begin position="196"/>
        <end position="219"/>
    </location>
</feature>
<dbReference type="SMART" id="SM00666">
    <property type="entry name" value="PB1"/>
    <property type="match status" value="1"/>
</dbReference>
<proteinExistence type="predicted"/>
<dbReference type="SUPFAM" id="SSF54277">
    <property type="entry name" value="CAD &amp; PB1 domains"/>
    <property type="match status" value="1"/>
</dbReference>
<reference evidence="12 13" key="1">
    <citation type="submission" date="2018-04" db="EMBL/GenBank/DDBJ databases">
        <title>The genome of golden apple snail Pomacea canaliculata provides insight into stress tolerance and invasive adaptation.</title>
        <authorList>
            <person name="Liu C."/>
            <person name="Liu B."/>
            <person name="Ren Y."/>
            <person name="Zhang Y."/>
            <person name="Wang H."/>
            <person name="Li S."/>
            <person name="Jiang F."/>
            <person name="Yin L."/>
            <person name="Zhang G."/>
            <person name="Qian W."/>
            <person name="Fan W."/>
        </authorList>
    </citation>
    <scope>NUCLEOTIDE SEQUENCE [LARGE SCALE GENOMIC DNA]</scope>
    <source>
        <strain evidence="12">SZHN2017</strain>
        <tissue evidence="12">Muscle</tissue>
    </source>
</reference>
<dbReference type="GO" id="GO:0007032">
    <property type="term" value="P:endosome organization"/>
    <property type="evidence" value="ECO:0007669"/>
    <property type="project" value="TreeGrafter"/>
</dbReference>
<keyword evidence="7" id="KW-0539">Nucleus</keyword>
<dbReference type="CDD" id="cd02340">
    <property type="entry name" value="ZZ_NBR1_like"/>
    <property type="match status" value="1"/>
</dbReference>
<dbReference type="InterPro" id="IPR033741">
    <property type="entry name" value="SQSTM_UBA"/>
</dbReference>
<dbReference type="Gene3D" id="1.10.8.10">
    <property type="entry name" value="DNA helicase RuvA subunit, C-terminal domain"/>
    <property type="match status" value="1"/>
</dbReference>
<evidence type="ECO:0000256" key="8">
    <source>
        <dbReference type="PROSITE-ProRule" id="PRU00228"/>
    </source>
</evidence>
<feature type="compositionally biased region" description="Polar residues" evidence="9">
    <location>
        <begin position="207"/>
        <end position="218"/>
    </location>
</feature>
<evidence type="ECO:0000256" key="4">
    <source>
        <dbReference type="ARBA" id="ARBA00022723"/>
    </source>
</evidence>
<evidence type="ECO:0000256" key="6">
    <source>
        <dbReference type="ARBA" id="ARBA00022833"/>
    </source>
</evidence>
<dbReference type="SMART" id="SM00291">
    <property type="entry name" value="ZnF_ZZ"/>
    <property type="match status" value="1"/>
</dbReference>
<evidence type="ECO:0000256" key="3">
    <source>
        <dbReference type="ARBA" id="ARBA00022490"/>
    </source>
</evidence>
<keyword evidence="6" id="KW-0862">Zinc</keyword>
<dbReference type="SUPFAM" id="SSF57850">
    <property type="entry name" value="RING/U-box"/>
    <property type="match status" value="1"/>
</dbReference>
<dbReference type="EMBL" id="PZQS01000003">
    <property type="protein sequence ID" value="PVD34566.1"/>
    <property type="molecule type" value="Genomic_DNA"/>
</dbReference>
<dbReference type="SMART" id="SM00165">
    <property type="entry name" value="UBA"/>
    <property type="match status" value="1"/>
</dbReference>
<dbReference type="CDD" id="cd14320">
    <property type="entry name" value="UBA_SQSTM"/>
    <property type="match status" value="1"/>
</dbReference>
<dbReference type="PANTHER" id="PTHR15090:SF0">
    <property type="entry name" value="SEQUESTOSOME-1"/>
    <property type="match status" value="1"/>
</dbReference>
<dbReference type="PROSITE" id="PS50135">
    <property type="entry name" value="ZF_ZZ_2"/>
    <property type="match status" value="1"/>
</dbReference>
<evidence type="ECO:0000259" key="11">
    <source>
        <dbReference type="PROSITE" id="PS51745"/>
    </source>
</evidence>
<comment type="subcellular location">
    <subcellularLocation>
        <location evidence="2">Cytoplasm</location>
    </subcellularLocation>
    <subcellularLocation>
        <location evidence="1">Nucleus</location>
    </subcellularLocation>
</comment>
<evidence type="ECO:0008006" key="14">
    <source>
        <dbReference type="Google" id="ProtNLM"/>
    </source>
</evidence>
<gene>
    <name evidence="12" type="ORF">C0Q70_05842</name>
</gene>
<dbReference type="FunFam" id="3.10.20.90:FF:000320">
    <property type="entry name" value="Predicted protein"/>
    <property type="match status" value="1"/>
</dbReference>
<dbReference type="SUPFAM" id="SSF46934">
    <property type="entry name" value="UBA-like"/>
    <property type="match status" value="1"/>
</dbReference>
<keyword evidence="3" id="KW-0963">Cytoplasm</keyword>
<dbReference type="GO" id="GO:0044753">
    <property type="term" value="C:amphisome"/>
    <property type="evidence" value="ECO:0007669"/>
    <property type="project" value="TreeGrafter"/>
</dbReference>
<dbReference type="PROSITE" id="PS01357">
    <property type="entry name" value="ZF_ZZ_1"/>
    <property type="match status" value="1"/>
</dbReference>
<organism evidence="12 13">
    <name type="scientific">Pomacea canaliculata</name>
    <name type="common">Golden apple snail</name>
    <dbReference type="NCBI Taxonomy" id="400727"/>
    <lineage>
        <taxon>Eukaryota</taxon>
        <taxon>Metazoa</taxon>
        <taxon>Spiralia</taxon>
        <taxon>Lophotrochozoa</taxon>
        <taxon>Mollusca</taxon>
        <taxon>Gastropoda</taxon>
        <taxon>Caenogastropoda</taxon>
        <taxon>Architaenioglossa</taxon>
        <taxon>Ampullarioidea</taxon>
        <taxon>Ampullariidae</taxon>
        <taxon>Pomacea</taxon>
    </lineage>
</organism>
<dbReference type="OrthoDB" id="441278at2759"/>
<dbReference type="InterPro" id="IPR052260">
    <property type="entry name" value="Autophagy_Rcpt_SigReg"/>
</dbReference>
<feature type="compositionally biased region" description="Low complexity" evidence="9">
    <location>
        <begin position="274"/>
        <end position="289"/>
    </location>
</feature>
<dbReference type="FunFam" id="3.30.60.90:FF:000016">
    <property type="entry name" value="Refractory to sigma P"/>
    <property type="match status" value="1"/>
</dbReference>
<dbReference type="GO" id="GO:0016235">
    <property type="term" value="C:aggresome"/>
    <property type="evidence" value="ECO:0007669"/>
    <property type="project" value="TreeGrafter"/>
</dbReference>
<dbReference type="PANTHER" id="PTHR15090">
    <property type="entry name" value="SEQUESTOSOME 1-RELATED"/>
    <property type="match status" value="1"/>
</dbReference>
<dbReference type="Pfam" id="PF16577">
    <property type="entry name" value="UBA_5"/>
    <property type="match status" value="1"/>
</dbReference>
<evidence type="ECO:0000259" key="10">
    <source>
        <dbReference type="PROSITE" id="PS50135"/>
    </source>
</evidence>
<evidence type="ECO:0000256" key="1">
    <source>
        <dbReference type="ARBA" id="ARBA00004123"/>
    </source>
</evidence>
<feature type="domain" description="ZZ-type" evidence="10">
    <location>
        <begin position="119"/>
        <end position="169"/>
    </location>
</feature>
<accession>A0A2T7PMB3</accession>
<dbReference type="InterPro" id="IPR043145">
    <property type="entry name" value="Znf_ZZ_sf"/>
</dbReference>
<dbReference type="PROSITE" id="PS51745">
    <property type="entry name" value="PB1"/>
    <property type="match status" value="1"/>
</dbReference>
<dbReference type="GO" id="GO:0000423">
    <property type="term" value="P:mitophagy"/>
    <property type="evidence" value="ECO:0007669"/>
    <property type="project" value="TreeGrafter"/>
</dbReference>
<comment type="caution">
    <text evidence="12">The sequence shown here is derived from an EMBL/GenBank/DDBJ whole genome shotgun (WGS) entry which is preliminary data.</text>
</comment>
<evidence type="ECO:0000313" key="12">
    <source>
        <dbReference type="EMBL" id="PVD34566.1"/>
    </source>
</evidence>
<dbReference type="GO" id="GO:0008270">
    <property type="term" value="F:zinc ion binding"/>
    <property type="evidence" value="ECO:0007669"/>
    <property type="project" value="UniProtKB-KW"/>
</dbReference>